<accession>A0A238IZX9</accession>
<evidence type="ECO:0000259" key="2">
    <source>
        <dbReference type="Pfam" id="PF12850"/>
    </source>
</evidence>
<name>A0A238IZX9_9RHOB</name>
<evidence type="ECO:0000256" key="1">
    <source>
        <dbReference type="ARBA" id="ARBA00008950"/>
    </source>
</evidence>
<evidence type="ECO:0000313" key="3">
    <source>
        <dbReference type="EMBL" id="SMX23562.1"/>
    </source>
</evidence>
<dbReference type="InterPro" id="IPR029052">
    <property type="entry name" value="Metallo-depent_PP-like"/>
</dbReference>
<dbReference type="InterPro" id="IPR011152">
    <property type="entry name" value="Pesterase_MJ0912"/>
</dbReference>
<evidence type="ECO:0000313" key="4">
    <source>
        <dbReference type="Proteomes" id="UP000201838"/>
    </source>
</evidence>
<keyword evidence="4" id="KW-1185">Reference proteome</keyword>
<dbReference type="GO" id="GO:0005737">
    <property type="term" value="C:cytoplasm"/>
    <property type="evidence" value="ECO:0007669"/>
    <property type="project" value="TreeGrafter"/>
</dbReference>
<dbReference type="GO" id="GO:0016791">
    <property type="term" value="F:phosphatase activity"/>
    <property type="evidence" value="ECO:0007669"/>
    <property type="project" value="TreeGrafter"/>
</dbReference>
<dbReference type="Gene3D" id="3.60.21.10">
    <property type="match status" value="1"/>
</dbReference>
<dbReference type="PANTHER" id="PTHR42850">
    <property type="entry name" value="METALLOPHOSPHOESTERASE"/>
    <property type="match status" value="1"/>
</dbReference>
<dbReference type="RefSeq" id="WP_093973529.1">
    <property type="nucleotide sequence ID" value="NZ_FXXQ01000004.1"/>
</dbReference>
<dbReference type="PIRSF" id="PIRSF000883">
    <property type="entry name" value="Pesterase_MJ0912"/>
    <property type="match status" value="1"/>
</dbReference>
<dbReference type="Pfam" id="PF12850">
    <property type="entry name" value="Metallophos_2"/>
    <property type="match status" value="1"/>
</dbReference>
<gene>
    <name evidence="3" type="ORF">BOA8489_01671</name>
</gene>
<dbReference type="SUPFAM" id="SSF56300">
    <property type="entry name" value="Metallo-dependent phosphatases"/>
    <property type="match status" value="1"/>
</dbReference>
<dbReference type="InterPro" id="IPR050126">
    <property type="entry name" value="Ap4A_hydrolase"/>
</dbReference>
<organism evidence="3 4">
    <name type="scientific">Boseongicola aestuarii</name>
    <dbReference type="NCBI Taxonomy" id="1470561"/>
    <lineage>
        <taxon>Bacteria</taxon>
        <taxon>Pseudomonadati</taxon>
        <taxon>Pseudomonadota</taxon>
        <taxon>Alphaproteobacteria</taxon>
        <taxon>Rhodobacterales</taxon>
        <taxon>Paracoccaceae</taxon>
        <taxon>Boseongicola</taxon>
    </lineage>
</organism>
<dbReference type="EMBL" id="FXXQ01000004">
    <property type="protein sequence ID" value="SMX23562.1"/>
    <property type="molecule type" value="Genomic_DNA"/>
</dbReference>
<dbReference type="PANTHER" id="PTHR42850:SF2">
    <property type="entry name" value="BLL5683 PROTEIN"/>
    <property type="match status" value="1"/>
</dbReference>
<dbReference type="InterPro" id="IPR024654">
    <property type="entry name" value="Calcineurin-like_PHP_lpxH"/>
</dbReference>
<dbReference type="AlphaFoldDB" id="A0A238IZX9"/>
<proteinExistence type="inferred from homology"/>
<dbReference type="Proteomes" id="UP000201838">
    <property type="component" value="Unassembled WGS sequence"/>
</dbReference>
<protein>
    <submittedName>
        <fullName evidence="3">Phosphodiesterase</fullName>
    </submittedName>
</protein>
<sequence>MKFALISDIHGNRSALEAVLSDIDQRGLTRIINLGDSLSSPLDAVGTADLLMARELPTVLGNHDRQLFDRPADQMGLWEKWIIDDLSSHHIDWLKTFSPILRIEDALFCHGTMQDDNEMWLHMEGPQNRMIKRDLTGVAERMGDTDATLIGCGHTHTPDLVRLPKGPTIVNPGSVGCPAFLDSRLDPPFVFQLGAPDARYAIVEKVQGIWQVDFIAVPYDTGEMVALARAKGVEDWAQALESGWLA</sequence>
<comment type="similarity">
    <text evidence="1">Belongs to the metallophosphoesterase superfamily. YfcE family.</text>
</comment>
<reference evidence="3 4" key="1">
    <citation type="submission" date="2017-05" db="EMBL/GenBank/DDBJ databases">
        <authorList>
            <person name="Song R."/>
            <person name="Chenine A.L."/>
            <person name="Ruprecht R.M."/>
        </authorList>
    </citation>
    <scope>NUCLEOTIDE SEQUENCE [LARGE SCALE GENOMIC DNA]</scope>
    <source>
        <strain evidence="3 4">CECT 8489</strain>
    </source>
</reference>
<feature type="domain" description="Calcineurin-like phosphoesterase" evidence="2">
    <location>
        <begin position="1"/>
        <end position="180"/>
    </location>
</feature>
<dbReference type="OrthoDB" id="9813918at2"/>